<evidence type="ECO:0000313" key="2">
    <source>
        <dbReference type="Proteomes" id="UP000007257"/>
    </source>
</evidence>
<protein>
    <submittedName>
        <fullName evidence="1">Uncharacterized protein</fullName>
    </submittedName>
</protein>
<dbReference type="EMBL" id="CP002506">
    <property type="protein sequence ID" value="ADW76080.1"/>
    <property type="molecule type" value="Genomic_DNA"/>
</dbReference>
<name>A0A0H3FGX7_RAHSY</name>
<dbReference type="HOGENOM" id="CLU_3204335_0_0_6"/>
<keyword evidence="1" id="KW-0614">Plasmid</keyword>
<geneLocation type="plasmid" evidence="1 2">
    <name>pRAHAQ01</name>
</geneLocation>
<dbReference type="Proteomes" id="UP000007257">
    <property type="component" value="Plasmid pRAHAQ01"/>
</dbReference>
<sequence>MVENAYGSRSEASRVNALAGLLHPFPDLSPVFVLQPFQIMMHQEI</sequence>
<proteinExistence type="predicted"/>
<reference evidence="2" key="1">
    <citation type="submission" date="2011-01" db="EMBL/GenBank/DDBJ databases">
        <title>Complete sequence of plasmid1 of Rahnella sp. Y9602.</title>
        <authorList>
            <consortium name="US DOE Joint Genome Institute"/>
            <person name="Lucas S."/>
            <person name="Copeland A."/>
            <person name="Lapidus A."/>
            <person name="Cheng J.-F."/>
            <person name="Goodwin L."/>
            <person name="Pitluck S."/>
            <person name="Lu M."/>
            <person name="Detter J.C."/>
            <person name="Han C."/>
            <person name="Tapia R."/>
            <person name="Land M."/>
            <person name="Hauser L."/>
            <person name="Kyrpides N."/>
            <person name="Ivanova N."/>
            <person name="Ovchinnikova G."/>
            <person name="Pagani I."/>
            <person name="Sobecky P.A."/>
            <person name="Martinez R.J."/>
            <person name="Woyke T."/>
        </authorList>
    </citation>
    <scope>NUCLEOTIDE SEQUENCE [LARGE SCALE GENOMIC DNA]</scope>
    <source>
        <strain evidence="2">Y9602</strain>
        <plasmid evidence="2">pRAHAQ01</plasmid>
    </source>
</reference>
<dbReference type="AlphaFoldDB" id="A0A0H3FGX7"/>
<organism evidence="1 2">
    <name type="scientific">Rahnella sp. (strain Y9602)</name>
    <dbReference type="NCBI Taxonomy" id="2703885"/>
    <lineage>
        <taxon>Bacteria</taxon>
        <taxon>Pseudomonadati</taxon>
        <taxon>Pseudomonadota</taxon>
        <taxon>Gammaproteobacteria</taxon>
        <taxon>Enterobacterales</taxon>
        <taxon>Yersiniaceae</taxon>
        <taxon>Rahnella</taxon>
    </lineage>
</organism>
<dbReference type="KEGG" id="rah:Rahaq_4496"/>
<accession>A0A0H3FGX7</accession>
<reference evidence="1 2" key="2">
    <citation type="journal article" date="2012" name="J. Bacteriol.">
        <title>Complete Genome Sequence of Rahnella sp. Strain Y9602, a Gammaproteobacterium Isolate from Metal- and Radionuclide-Contaminated Soil.</title>
        <authorList>
            <person name="Martinez R.J."/>
            <person name="Bruce D."/>
            <person name="Detter C."/>
            <person name="Goodwin L.A."/>
            <person name="Han J."/>
            <person name="Han C.S."/>
            <person name="Held B."/>
            <person name="Land M.L."/>
            <person name="Mikhailova N."/>
            <person name="Nolan M."/>
            <person name="Pennacchio L."/>
            <person name="Pitluck S."/>
            <person name="Tapia R."/>
            <person name="Woyke T."/>
            <person name="Sobecky P.A."/>
        </authorList>
    </citation>
    <scope>NUCLEOTIDE SEQUENCE [LARGE SCALE GENOMIC DNA]</scope>
    <source>
        <strain evidence="1 2">Y9602</strain>
        <plasmid evidence="1 2">pRAHAQ01</plasmid>
    </source>
</reference>
<gene>
    <name evidence="1" type="ordered locus">Rahaq_4496</name>
</gene>
<evidence type="ECO:0000313" key="1">
    <source>
        <dbReference type="EMBL" id="ADW76080.1"/>
    </source>
</evidence>